<protein>
    <submittedName>
        <fullName evidence="1">Uncharacterized protein</fullName>
    </submittedName>
</protein>
<reference evidence="1" key="1">
    <citation type="submission" date="2018-02" db="EMBL/GenBank/DDBJ databases">
        <title>Rhizophora mucronata_Transcriptome.</title>
        <authorList>
            <person name="Meera S.P."/>
            <person name="Sreeshan A."/>
            <person name="Augustine A."/>
        </authorList>
    </citation>
    <scope>NUCLEOTIDE SEQUENCE</scope>
    <source>
        <tissue evidence="1">Leaf</tissue>
    </source>
</reference>
<dbReference type="AlphaFoldDB" id="A0A2P2NVE3"/>
<organism evidence="1">
    <name type="scientific">Rhizophora mucronata</name>
    <name type="common">Asiatic mangrove</name>
    <dbReference type="NCBI Taxonomy" id="61149"/>
    <lineage>
        <taxon>Eukaryota</taxon>
        <taxon>Viridiplantae</taxon>
        <taxon>Streptophyta</taxon>
        <taxon>Embryophyta</taxon>
        <taxon>Tracheophyta</taxon>
        <taxon>Spermatophyta</taxon>
        <taxon>Magnoliopsida</taxon>
        <taxon>eudicotyledons</taxon>
        <taxon>Gunneridae</taxon>
        <taxon>Pentapetalae</taxon>
        <taxon>rosids</taxon>
        <taxon>fabids</taxon>
        <taxon>Malpighiales</taxon>
        <taxon>Rhizophoraceae</taxon>
        <taxon>Rhizophora</taxon>
    </lineage>
</organism>
<accession>A0A2P2NVE3</accession>
<name>A0A2P2NVE3_RHIMU</name>
<evidence type="ECO:0000313" key="1">
    <source>
        <dbReference type="EMBL" id="MBX46478.1"/>
    </source>
</evidence>
<dbReference type="EMBL" id="GGEC01065994">
    <property type="protein sequence ID" value="MBX46478.1"/>
    <property type="molecule type" value="Transcribed_RNA"/>
</dbReference>
<proteinExistence type="predicted"/>
<sequence>MSNHAIKTKLMRTKISSDFLIRTKKY</sequence>